<protein>
    <submittedName>
        <fullName evidence="8">RagB/SusD family nutrient uptake outer membrane protein</fullName>
    </submittedName>
</protein>
<feature type="domain" description="SusD-like N-terminal" evidence="7">
    <location>
        <begin position="25"/>
        <end position="235"/>
    </location>
</feature>
<accession>A0ABV9KY39</accession>
<keyword evidence="4" id="KW-0472">Membrane</keyword>
<comment type="subcellular location">
    <subcellularLocation>
        <location evidence="1">Cell outer membrane</location>
    </subcellularLocation>
</comment>
<dbReference type="RefSeq" id="WP_379997757.1">
    <property type="nucleotide sequence ID" value="NZ_JBHSGN010000087.1"/>
</dbReference>
<gene>
    <name evidence="8" type="ORF">ACFO6W_14840</name>
</gene>
<keyword evidence="9" id="KW-1185">Reference proteome</keyword>
<name>A0ABV9KY39_9BACT</name>
<dbReference type="EMBL" id="JBHSGN010000087">
    <property type="protein sequence ID" value="MFC4674977.1"/>
    <property type="molecule type" value="Genomic_DNA"/>
</dbReference>
<reference evidence="9" key="1">
    <citation type="journal article" date="2019" name="Int. J. Syst. Evol. Microbiol.">
        <title>The Global Catalogue of Microorganisms (GCM) 10K type strain sequencing project: providing services to taxonomists for standard genome sequencing and annotation.</title>
        <authorList>
            <consortium name="The Broad Institute Genomics Platform"/>
            <consortium name="The Broad Institute Genome Sequencing Center for Infectious Disease"/>
            <person name="Wu L."/>
            <person name="Ma J."/>
        </authorList>
    </citation>
    <scope>NUCLEOTIDE SEQUENCE [LARGE SCALE GENOMIC DNA]</scope>
    <source>
        <strain evidence="9">CCUG 66188</strain>
    </source>
</reference>
<evidence type="ECO:0000256" key="1">
    <source>
        <dbReference type="ARBA" id="ARBA00004442"/>
    </source>
</evidence>
<dbReference type="Pfam" id="PF14322">
    <property type="entry name" value="SusD-like_3"/>
    <property type="match status" value="1"/>
</dbReference>
<evidence type="ECO:0000256" key="4">
    <source>
        <dbReference type="ARBA" id="ARBA00023136"/>
    </source>
</evidence>
<evidence type="ECO:0000256" key="3">
    <source>
        <dbReference type="ARBA" id="ARBA00022729"/>
    </source>
</evidence>
<feature type="domain" description="RagB/SusD" evidence="6">
    <location>
        <begin position="319"/>
        <end position="640"/>
    </location>
</feature>
<dbReference type="InterPro" id="IPR012944">
    <property type="entry name" value="SusD_RagB_dom"/>
</dbReference>
<sequence>MKDIKYLILALISSLLIIGTTGCSDFLDKKPDDYLTMEMIFSDKIRTEDWLAGVYSGVPNPMWGYFKEQGWNIMSDDMTIPSEWQPFGWKNVYAYTAGDWNPESAWNPYYWVTFPQKIRSALIFIENARPNQAQGMSDEYVTRMKYEARFLIAYYYALMLEIYGPIPFKPGVIESVDAPESELMITQTPYDDIVSWIDNELVEVAKHLPAVYSQEADWGRATSAMCYAVRARMLLFAASPLFNGNPDLKDWKNNDGVNLFKPTAEIGKWSRAATAHKELIDLAHANGYQLYKEYNNDSTIDPFMSYYNMSLKKFSEGNKEIIFGRTWDPGRDYYEGLGSWQDHHLPKGINGNAGMGVTQELVDAFYMENGTSPILGYDVNNMPIINPASGYSESGFSTLGEVRNTNWPGASGPDNVHGQVTLPGTFNMYCKREARFYASVIYNEAWLGVDNRRVEFYQNGGRDTGNTFDAPQNGYNVRKRISLEVFPRTPTHPYQPGILYRLAEAYLGYAEALNESDPGNADILKYINYVRQRAGIPDVTSGSQDEIRKLIQQERRVEFNCEGIRFHDVRRWKIAETELNRPYYGMNFKGSAKSDDINNPDAFYKRTFYKNRRFYKKMYLWPVPQAQIDINPRLIQAPGY</sequence>
<dbReference type="SUPFAM" id="SSF48452">
    <property type="entry name" value="TPR-like"/>
    <property type="match status" value="1"/>
</dbReference>
<keyword evidence="5" id="KW-0998">Cell outer membrane</keyword>
<keyword evidence="3" id="KW-0732">Signal</keyword>
<evidence type="ECO:0000259" key="7">
    <source>
        <dbReference type="Pfam" id="PF14322"/>
    </source>
</evidence>
<dbReference type="Pfam" id="PF07980">
    <property type="entry name" value="SusD_RagB"/>
    <property type="match status" value="1"/>
</dbReference>
<dbReference type="Proteomes" id="UP001596023">
    <property type="component" value="Unassembled WGS sequence"/>
</dbReference>
<comment type="similarity">
    <text evidence="2">Belongs to the SusD family.</text>
</comment>
<dbReference type="PROSITE" id="PS51257">
    <property type="entry name" value="PROKAR_LIPOPROTEIN"/>
    <property type="match status" value="1"/>
</dbReference>
<evidence type="ECO:0000313" key="9">
    <source>
        <dbReference type="Proteomes" id="UP001596023"/>
    </source>
</evidence>
<evidence type="ECO:0000313" key="8">
    <source>
        <dbReference type="EMBL" id="MFC4674977.1"/>
    </source>
</evidence>
<comment type="caution">
    <text evidence="8">The sequence shown here is derived from an EMBL/GenBank/DDBJ whole genome shotgun (WGS) entry which is preliminary data.</text>
</comment>
<dbReference type="Gene3D" id="1.25.40.390">
    <property type="match status" value="1"/>
</dbReference>
<organism evidence="8 9">
    <name type="scientific">Dysgonomonas termitidis</name>
    <dbReference type="NCBI Taxonomy" id="1516126"/>
    <lineage>
        <taxon>Bacteria</taxon>
        <taxon>Pseudomonadati</taxon>
        <taxon>Bacteroidota</taxon>
        <taxon>Bacteroidia</taxon>
        <taxon>Bacteroidales</taxon>
        <taxon>Dysgonomonadaceae</taxon>
        <taxon>Dysgonomonas</taxon>
    </lineage>
</organism>
<evidence type="ECO:0000259" key="6">
    <source>
        <dbReference type="Pfam" id="PF07980"/>
    </source>
</evidence>
<proteinExistence type="inferred from homology"/>
<dbReference type="InterPro" id="IPR033985">
    <property type="entry name" value="SusD-like_N"/>
</dbReference>
<dbReference type="InterPro" id="IPR011990">
    <property type="entry name" value="TPR-like_helical_dom_sf"/>
</dbReference>
<evidence type="ECO:0000256" key="5">
    <source>
        <dbReference type="ARBA" id="ARBA00023237"/>
    </source>
</evidence>
<evidence type="ECO:0000256" key="2">
    <source>
        <dbReference type="ARBA" id="ARBA00006275"/>
    </source>
</evidence>